<evidence type="ECO:0000256" key="8">
    <source>
        <dbReference type="ARBA" id="ARBA00020179"/>
    </source>
</evidence>
<evidence type="ECO:0000256" key="10">
    <source>
        <dbReference type="ARBA" id="ARBA00022692"/>
    </source>
</evidence>
<evidence type="ECO:0000256" key="12">
    <source>
        <dbReference type="ARBA" id="ARBA00022896"/>
    </source>
</evidence>
<reference evidence="21" key="2">
    <citation type="submission" date="2016-06" db="EMBL/GenBank/DDBJ databases">
        <title>The genome of a short-lived fish provides insights into sex chromosome evolution and the genetic control of aging.</title>
        <authorList>
            <person name="Reichwald K."/>
            <person name="Felder M."/>
            <person name="Petzold A."/>
            <person name="Koch P."/>
            <person name="Groth M."/>
            <person name="Platzer M."/>
        </authorList>
    </citation>
    <scope>NUCLEOTIDE SEQUENCE</scope>
    <source>
        <tissue evidence="21">Brain</tissue>
    </source>
</reference>
<keyword evidence="15" id="KW-0186">Copper</keyword>
<evidence type="ECO:0000256" key="2">
    <source>
        <dbReference type="ARBA" id="ARBA00004351"/>
    </source>
</evidence>
<evidence type="ECO:0000256" key="4">
    <source>
        <dbReference type="ARBA" id="ARBA00005223"/>
    </source>
</evidence>
<evidence type="ECO:0000256" key="7">
    <source>
        <dbReference type="ARBA" id="ARBA00012686"/>
    </source>
</evidence>
<comment type="function">
    <text evidence="18">Catalyzes the hydroxylation of dopamine to noradrenaline (also known as norepinephrine), and is thus vital for regulation of these neurotransmitters.</text>
</comment>
<dbReference type="InterPro" id="IPR036939">
    <property type="entry name" value="Cu2_ascorb_mOase_N_sf"/>
</dbReference>
<evidence type="ECO:0000256" key="5">
    <source>
        <dbReference type="ARBA" id="ARBA00010676"/>
    </source>
</evidence>
<keyword evidence="13" id="KW-1133">Transmembrane helix</keyword>
<evidence type="ECO:0000256" key="13">
    <source>
        <dbReference type="ARBA" id="ARBA00022989"/>
    </source>
</evidence>
<dbReference type="EC" id="1.14.17.1" evidence="7"/>
<keyword evidence="12" id="KW-0847">Vitamin C</keyword>
<dbReference type="GO" id="GO:0034466">
    <property type="term" value="C:chromaffin granule lumen"/>
    <property type="evidence" value="ECO:0007669"/>
    <property type="project" value="UniProtKB-SubCell"/>
</dbReference>
<dbReference type="EMBL" id="HAEF01000162">
    <property type="protein sequence ID" value="SBR37544.1"/>
    <property type="molecule type" value="Transcribed_RNA"/>
</dbReference>
<evidence type="ECO:0000256" key="9">
    <source>
        <dbReference type="ARBA" id="ARBA00022584"/>
    </source>
</evidence>
<comment type="pathway">
    <text evidence="4">Catecholamine biosynthesis; (R)-noradrenaline biosynthesis; (R)-noradrenaline from dopamine: step 1/1.</text>
</comment>
<keyword evidence="14" id="KW-0560">Oxidoreductase</keyword>
<dbReference type="PANTHER" id="PTHR10157:SF29">
    <property type="entry name" value="DOPAMINE BETA-HYDROXYLASE"/>
    <property type="match status" value="1"/>
</dbReference>
<evidence type="ECO:0000256" key="1">
    <source>
        <dbReference type="ARBA" id="ARBA00001973"/>
    </source>
</evidence>
<name>A0A1A8L0X8_9TELE</name>
<dbReference type="Pfam" id="PF03351">
    <property type="entry name" value="DOMON"/>
    <property type="match status" value="1"/>
</dbReference>
<evidence type="ECO:0000256" key="6">
    <source>
        <dbReference type="ARBA" id="ARBA00011406"/>
    </source>
</evidence>
<dbReference type="Gene3D" id="2.60.120.310">
    <property type="entry name" value="Copper type II, ascorbate-dependent monooxygenase, N-terminal domain"/>
    <property type="match status" value="1"/>
</dbReference>
<comment type="cofactor">
    <cofactor evidence="1">
        <name>Cu(2+)</name>
        <dbReference type="ChEBI" id="CHEBI:29036"/>
    </cofactor>
</comment>
<dbReference type="AlphaFoldDB" id="A0A1A8L0X8"/>
<dbReference type="GO" id="GO:0005507">
    <property type="term" value="F:copper ion binding"/>
    <property type="evidence" value="ECO:0007669"/>
    <property type="project" value="InterPro"/>
</dbReference>
<dbReference type="GO" id="GO:0005615">
    <property type="term" value="C:extracellular space"/>
    <property type="evidence" value="ECO:0007669"/>
    <property type="project" value="TreeGrafter"/>
</dbReference>
<dbReference type="InterPro" id="IPR005018">
    <property type="entry name" value="DOMON_domain"/>
</dbReference>
<keyword evidence="10" id="KW-0812">Transmembrane</keyword>
<gene>
    <name evidence="21" type="primary">DBH</name>
</gene>
<dbReference type="InterPro" id="IPR000945">
    <property type="entry name" value="DBH-like"/>
</dbReference>
<dbReference type="GO" id="GO:0042584">
    <property type="term" value="C:chromaffin granule membrane"/>
    <property type="evidence" value="ECO:0007669"/>
    <property type="project" value="UniProtKB-SubCell"/>
</dbReference>
<comment type="similarity">
    <text evidence="5">Belongs to the copper type II ascorbate-dependent monooxygenase family.</text>
</comment>
<dbReference type="GO" id="GO:0006589">
    <property type="term" value="P:octopamine biosynthetic process"/>
    <property type="evidence" value="ECO:0007669"/>
    <property type="project" value="TreeGrafter"/>
</dbReference>
<protein>
    <recommendedName>
        <fullName evidence="8">Dopamine beta-hydroxylase</fullName>
        <ecNumber evidence="7">1.14.17.1</ecNumber>
    </recommendedName>
</protein>
<comment type="catalytic activity">
    <reaction evidence="19">
        <text>dopamine + 2 L-ascorbate + O2 = (R)-noradrenaline + 2 monodehydro-L-ascorbate radical + H2O</text>
        <dbReference type="Rhea" id="RHEA:19117"/>
        <dbReference type="ChEBI" id="CHEBI:15377"/>
        <dbReference type="ChEBI" id="CHEBI:15379"/>
        <dbReference type="ChEBI" id="CHEBI:38290"/>
        <dbReference type="ChEBI" id="CHEBI:59513"/>
        <dbReference type="ChEBI" id="CHEBI:59905"/>
        <dbReference type="ChEBI" id="CHEBI:72587"/>
        <dbReference type="EC" id="1.14.17.1"/>
    </reaction>
    <physiologicalReaction direction="left-to-right" evidence="19">
        <dbReference type="Rhea" id="RHEA:19118"/>
    </physiologicalReaction>
</comment>
<comment type="subcellular location">
    <subcellularLocation>
        <location evidence="3">Cytoplasmic vesicle</location>
        <location evidence="3">Secretory vesicle</location>
        <location evidence="3">Chromaffin granule lumen</location>
    </subcellularLocation>
    <subcellularLocation>
        <location evidence="2">Cytoplasmic vesicle</location>
        <location evidence="2">Secretory vesicle</location>
        <location evidence="2">Chromaffin granule membrane</location>
        <topology evidence="2">Single-pass type II membrane protein</topology>
    </subcellularLocation>
</comment>
<evidence type="ECO:0000256" key="14">
    <source>
        <dbReference type="ARBA" id="ARBA00023002"/>
    </source>
</evidence>
<evidence type="ECO:0000256" key="3">
    <source>
        <dbReference type="ARBA" id="ARBA00004553"/>
    </source>
</evidence>
<proteinExistence type="inferred from homology"/>
<accession>A0A1A8L0X8</accession>
<dbReference type="PROSITE" id="PS50836">
    <property type="entry name" value="DOMON"/>
    <property type="match status" value="1"/>
</dbReference>
<dbReference type="GO" id="GO:0042421">
    <property type="term" value="P:norepinephrine biosynthetic process"/>
    <property type="evidence" value="ECO:0007669"/>
    <property type="project" value="TreeGrafter"/>
</dbReference>
<evidence type="ECO:0000256" key="11">
    <source>
        <dbReference type="ARBA" id="ARBA00022723"/>
    </source>
</evidence>
<dbReference type="InterPro" id="IPR000323">
    <property type="entry name" value="Cu2_ascorb_mOase_N"/>
</dbReference>
<keyword evidence="11" id="KW-0479">Metal-binding</keyword>
<dbReference type="SUPFAM" id="SSF49742">
    <property type="entry name" value="PHM/PNGase F"/>
    <property type="match status" value="1"/>
</dbReference>
<evidence type="ECO:0000259" key="20">
    <source>
        <dbReference type="PROSITE" id="PS50836"/>
    </source>
</evidence>
<evidence type="ECO:0000256" key="17">
    <source>
        <dbReference type="ARBA" id="ARBA00023136"/>
    </source>
</evidence>
<dbReference type="CDD" id="cd09631">
    <property type="entry name" value="DOMON_DOH"/>
    <property type="match status" value="1"/>
</dbReference>
<dbReference type="Pfam" id="PF01082">
    <property type="entry name" value="Cu2_monooxygen"/>
    <property type="match status" value="1"/>
</dbReference>
<dbReference type="InterPro" id="IPR008977">
    <property type="entry name" value="PHM/PNGase_F_dom_sf"/>
</dbReference>
<evidence type="ECO:0000256" key="15">
    <source>
        <dbReference type="ARBA" id="ARBA00023008"/>
    </source>
</evidence>
<dbReference type="PANTHER" id="PTHR10157">
    <property type="entry name" value="DOPAMINE BETA HYDROXYLASE RELATED"/>
    <property type="match status" value="1"/>
</dbReference>
<reference evidence="21" key="1">
    <citation type="submission" date="2016-05" db="EMBL/GenBank/DDBJ databases">
        <authorList>
            <person name="Lavstsen T."/>
            <person name="Jespersen J.S."/>
        </authorList>
    </citation>
    <scope>NUCLEOTIDE SEQUENCE</scope>
    <source>
        <tissue evidence="21">Brain</tissue>
    </source>
</reference>
<dbReference type="GO" id="GO:0004500">
    <property type="term" value="F:dopamine beta-monooxygenase activity"/>
    <property type="evidence" value="ECO:0007669"/>
    <property type="project" value="UniProtKB-EC"/>
</dbReference>
<keyword evidence="16" id="KW-0503">Monooxygenase</keyword>
<evidence type="ECO:0000313" key="21">
    <source>
        <dbReference type="EMBL" id="SBR37544.1"/>
    </source>
</evidence>
<evidence type="ECO:0000256" key="19">
    <source>
        <dbReference type="ARBA" id="ARBA00047952"/>
    </source>
</evidence>
<dbReference type="GO" id="GO:0031418">
    <property type="term" value="F:L-ascorbic acid binding"/>
    <property type="evidence" value="ECO:0007669"/>
    <property type="project" value="UniProtKB-KW"/>
</dbReference>
<keyword evidence="9" id="KW-0127">Catecholamine biosynthesis</keyword>
<evidence type="ECO:0000256" key="18">
    <source>
        <dbReference type="ARBA" id="ARBA00037327"/>
    </source>
</evidence>
<sequence>MSDRGELTNADLVVLWDTGSRSYFGDAWSDGKGRISLDRQQDYELIEAKQKADGFYLTFKRPFSSSDSSGGNRAQLDLSKIQTGVQRVLMLRPDTPSPTLPPDVQTLDVLAPNVIIPTQETTYWCFIHQLPENIPKNHIIMYESVITPGNEAIVHHIEVFECSPEMRDVPRYSGSCDDKMKPKKLNSCRHVLAAWAMGAEVRWETNLPLLHILTVCRRNTGAPTLEDQMVF</sequence>
<feature type="domain" description="DOMON" evidence="20">
    <location>
        <begin position="1"/>
        <end position="88"/>
    </location>
</feature>
<evidence type="ECO:0000256" key="16">
    <source>
        <dbReference type="ARBA" id="ARBA00023033"/>
    </source>
</evidence>
<keyword evidence="17" id="KW-0472">Membrane</keyword>
<dbReference type="GO" id="GO:0042420">
    <property type="term" value="P:dopamine catabolic process"/>
    <property type="evidence" value="ECO:0007669"/>
    <property type="project" value="TreeGrafter"/>
</dbReference>
<organism evidence="21">
    <name type="scientific">Nothobranchius pienaari</name>
    <dbReference type="NCBI Taxonomy" id="704102"/>
    <lineage>
        <taxon>Eukaryota</taxon>
        <taxon>Metazoa</taxon>
        <taxon>Chordata</taxon>
        <taxon>Craniata</taxon>
        <taxon>Vertebrata</taxon>
        <taxon>Euteleostomi</taxon>
        <taxon>Actinopterygii</taxon>
        <taxon>Neopterygii</taxon>
        <taxon>Teleostei</taxon>
        <taxon>Neoteleostei</taxon>
        <taxon>Acanthomorphata</taxon>
        <taxon>Ovalentaria</taxon>
        <taxon>Atherinomorphae</taxon>
        <taxon>Cyprinodontiformes</taxon>
        <taxon>Nothobranchiidae</taxon>
        <taxon>Nothobranchius</taxon>
    </lineage>
</organism>
<dbReference type="InterPro" id="IPR045266">
    <property type="entry name" value="DOH_DOMON"/>
</dbReference>
<comment type="subunit">
    <text evidence="6">Homotetramer; composed of two disulfide-linked dimers.</text>
</comment>